<feature type="signal peptide" evidence="1">
    <location>
        <begin position="1"/>
        <end position="16"/>
    </location>
</feature>
<reference evidence="2" key="1">
    <citation type="submission" date="2020-08" db="EMBL/GenBank/DDBJ databases">
        <title>Multicomponent nature underlies the extraordinary mechanical properties of spider dragline silk.</title>
        <authorList>
            <person name="Kono N."/>
            <person name="Nakamura H."/>
            <person name="Mori M."/>
            <person name="Yoshida Y."/>
            <person name="Ohtoshi R."/>
            <person name="Malay A.D."/>
            <person name="Moran D.A.P."/>
            <person name="Tomita M."/>
            <person name="Numata K."/>
            <person name="Arakawa K."/>
        </authorList>
    </citation>
    <scope>NUCLEOTIDE SEQUENCE</scope>
</reference>
<keyword evidence="1" id="KW-0732">Signal</keyword>
<organism evidence="2 3">
    <name type="scientific">Nephila pilipes</name>
    <name type="common">Giant wood spider</name>
    <name type="synonym">Nephila maculata</name>
    <dbReference type="NCBI Taxonomy" id="299642"/>
    <lineage>
        <taxon>Eukaryota</taxon>
        <taxon>Metazoa</taxon>
        <taxon>Ecdysozoa</taxon>
        <taxon>Arthropoda</taxon>
        <taxon>Chelicerata</taxon>
        <taxon>Arachnida</taxon>
        <taxon>Araneae</taxon>
        <taxon>Araneomorphae</taxon>
        <taxon>Entelegynae</taxon>
        <taxon>Araneoidea</taxon>
        <taxon>Nephilidae</taxon>
        <taxon>Nephila</taxon>
    </lineage>
</organism>
<name>A0A8X6QIR8_NEPPI</name>
<gene>
    <name evidence="2" type="primary">nrf-6_24</name>
    <name evidence="2" type="ORF">NPIL_206611</name>
</gene>
<evidence type="ECO:0000256" key="1">
    <source>
        <dbReference type="SAM" id="SignalP"/>
    </source>
</evidence>
<dbReference type="AlphaFoldDB" id="A0A8X6QIR8"/>
<feature type="chain" id="PRO_5036486620" evidence="1">
    <location>
        <begin position="17"/>
        <end position="156"/>
    </location>
</feature>
<dbReference type="Proteomes" id="UP000887013">
    <property type="component" value="Unassembled WGS sequence"/>
</dbReference>
<protein>
    <submittedName>
        <fullName evidence="2">Nose resistant to fluoxetine protein 6</fullName>
    </submittedName>
</protein>
<comment type="caution">
    <text evidence="2">The sequence shown here is derived from an EMBL/GenBank/DDBJ whole genome shotgun (WGS) entry which is preliminary data.</text>
</comment>
<proteinExistence type="predicted"/>
<sequence>MFLLCLCASVVVFCRAENTTNFDSNSLETMNNTLNTTLPTDNVFEKVTEISTEVFTESTTAEVTTPNAEATTLSVLQKWQKLEKVTKLFAKTSIKNLMANLMDNTGDLNISTSCRREVLKLLIGLREIKTWAFSPHSRSSVLKEYRFLSVITFYSL</sequence>
<dbReference type="EMBL" id="BMAW01030489">
    <property type="protein sequence ID" value="GFU16710.1"/>
    <property type="molecule type" value="Genomic_DNA"/>
</dbReference>
<accession>A0A8X6QIR8</accession>
<keyword evidence="3" id="KW-1185">Reference proteome</keyword>
<evidence type="ECO:0000313" key="3">
    <source>
        <dbReference type="Proteomes" id="UP000887013"/>
    </source>
</evidence>
<dbReference type="OrthoDB" id="6471196at2759"/>
<evidence type="ECO:0000313" key="2">
    <source>
        <dbReference type="EMBL" id="GFU16710.1"/>
    </source>
</evidence>